<keyword evidence="1" id="KW-0472">Membrane</keyword>
<feature type="transmembrane region" description="Helical" evidence="1">
    <location>
        <begin position="6"/>
        <end position="38"/>
    </location>
</feature>
<name>A0A160TTT1_9ZZZZ</name>
<protein>
    <submittedName>
        <fullName evidence="2">Uncharacterized protein</fullName>
    </submittedName>
</protein>
<proteinExistence type="predicted"/>
<evidence type="ECO:0000256" key="1">
    <source>
        <dbReference type="SAM" id="Phobius"/>
    </source>
</evidence>
<keyword evidence="1" id="KW-1133">Transmembrane helix</keyword>
<evidence type="ECO:0000313" key="2">
    <source>
        <dbReference type="EMBL" id="CUS50834.1"/>
    </source>
</evidence>
<accession>A0A160TTT1</accession>
<reference evidence="2" key="1">
    <citation type="submission" date="2015-10" db="EMBL/GenBank/DDBJ databases">
        <authorList>
            <person name="Gilbert D.G."/>
        </authorList>
    </citation>
    <scope>NUCLEOTIDE SEQUENCE</scope>
</reference>
<dbReference type="EMBL" id="CZRL01000041">
    <property type="protein sequence ID" value="CUS50834.1"/>
    <property type="molecule type" value="Genomic_DNA"/>
</dbReference>
<dbReference type="AlphaFoldDB" id="A0A160TTT1"/>
<organism evidence="2">
    <name type="scientific">hydrothermal vent metagenome</name>
    <dbReference type="NCBI Taxonomy" id="652676"/>
    <lineage>
        <taxon>unclassified sequences</taxon>
        <taxon>metagenomes</taxon>
        <taxon>ecological metagenomes</taxon>
    </lineage>
</organism>
<gene>
    <name evidence="2" type="ORF">MGWOODY_XGa535</name>
</gene>
<sequence length="61" mass="6682">MLVGILMFAAGILIAIYPPLFAMVVSVLLILTGALVFASAWHSRRLARHSGDSLIELILRY</sequence>
<keyword evidence="1" id="KW-0812">Transmembrane</keyword>